<reference evidence="1" key="1">
    <citation type="journal article" date="2014" name="Int. J. Syst. Evol. Microbiol.">
        <title>Complete genome sequence of Corynebacterium casei LMG S-19264T (=DSM 44701T), isolated from a smear-ripened cheese.</title>
        <authorList>
            <consortium name="US DOE Joint Genome Institute (JGI-PGF)"/>
            <person name="Walter F."/>
            <person name="Albersmeier A."/>
            <person name="Kalinowski J."/>
            <person name="Ruckert C."/>
        </authorList>
    </citation>
    <scope>NUCLEOTIDE SEQUENCE</scope>
    <source>
        <strain evidence="1">CGMCC 4.7138</strain>
    </source>
</reference>
<evidence type="ECO:0000313" key="1">
    <source>
        <dbReference type="EMBL" id="GGO13684.1"/>
    </source>
</evidence>
<comment type="caution">
    <text evidence="1">The sequence shown here is derived from an EMBL/GenBank/DDBJ whole genome shotgun (WGS) entry which is preliminary data.</text>
</comment>
<dbReference type="AlphaFoldDB" id="A0A8H9GZM9"/>
<organism evidence="1 2">
    <name type="scientific">Microbispora bryophytorum</name>
    <dbReference type="NCBI Taxonomy" id="1460882"/>
    <lineage>
        <taxon>Bacteria</taxon>
        <taxon>Bacillati</taxon>
        <taxon>Actinomycetota</taxon>
        <taxon>Actinomycetes</taxon>
        <taxon>Streptosporangiales</taxon>
        <taxon>Streptosporangiaceae</taxon>
        <taxon>Microbispora</taxon>
    </lineage>
</organism>
<name>A0A8H9GZM9_9ACTN</name>
<gene>
    <name evidence="1" type="ORF">GCM10011574_33220</name>
</gene>
<dbReference type="EMBL" id="BMMN01000005">
    <property type="protein sequence ID" value="GGO13684.1"/>
    <property type="molecule type" value="Genomic_DNA"/>
</dbReference>
<protein>
    <submittedName>
        <fullName evidence="1">Uncharacterized protein</fullName>
    </submittedName>
</protein>
<proteinExistence type="predicted"/>
<accession>A0A8H9GZM9</accession>
<sequence length="124" mass="13626">MGGGETDPGAQLGIVFGDKPGDLSQGGGAVISFDVTFYTIADPLFQMTIPAWEGYEPDTADQVDATITFPDGSRRYATFMTLDVVQKIMDKDTHRRVPWRKVLLVLRPDHHQGRRLRGDGGCDS</sequence>
<keyword evidence="2" id="KW-1185">Reference proteome</keyword>
<reference evidence="1" key="2">
    <citation type="submission" date="2020-09" db="EMBL/GenBank/DDBJ databases">
        <authorList>
            <person name="Sun Q."/>
            <person name="Zhou Y."/>
        </authorList>
    </citation>
    <scope>NUCLEOTIDE SEQUENCE</scope>
    <source>
        <strain evidence="1">CGMCC 4.7138</strain>
    </source>
</reference>
<evidence type="ECO:0000313" key="2">
    <source>
        <dbReference type="Proteomes" id="UP000653480"/>
    </source>
</evidence>
<dbReference type="Proteomes" id="UP000653480">
    <property type="component" value="Unassembled WGS sequence"/>
</dbReference>